<protein>
    <submittedName>
        <fullName evidence="1">Uncharacterized protein</fullName>
    </submittedName>
</protein>
<evidence type="ECO:0000313" key="1">
    <source>
        <dbReference type="EMBL" id="KAJ7533620.1"/>
    </source>
</evidence>
<gene>
    <name evidence="1" type="ORF">O6H91_13G057200</name>
</gene>
<proteinExistence type="predicted"/>
<comment type="caution">
    <text evidence="1">The sequence shown here is derived from an EMBL/GenBank/DDBJ whole genome shotgun (WGS) entry which is preliminary data.</text>
</comment>
<accession>A0ACC2BV24</accession>
<keyword evidence="2" id="KW-1185">Reference proteome</keyword>
<evidence type="ECO:0000313" key="2">
    <source>
        <dbReference type="Proteomes" id="UP001162992"/>
    </source>
</evidence>
<dbReference type="EMBL" id="CM055104">
    <property type="protein sequence ID" value="KAJ7533620.1"/>
    <property type="molecule type" value="Genomic_DNA"/>
</dbReference>
<name>A0ACC2BV24_DIPCM</name>
<reference evidence="2" key="1">
    <citation type="journal article" date="2024" name="Proc. Natl. Acad. Sci. U.S.A.">
        <title>Extraordinary preservation of gene collinearity over three hundred million years revealed in homosporous lycophytes.</title>
        <authorList>
            <person name="Li C."/>
            <person name="Wickell D."/>
            <person name="Kuo L.Y."/>
            <person name="Chen X."/>
            <person name="Nie B."/>
            <person name="Liao X."/>
            <person name="Peng D."/>
            <person name="Ji J."/>
            <person name="Jenkins J."/>
            <person name="Williams M."/>
            <person name="Shu S."/>
            <person name="Plott C."/>
            <person name="Barry K."/>
            <person name="Rajasekar S."/>
            <person name="Grimwood J."/>
            <person name="Han X."/>
            <person name="Sun S."/>
            <person name="Hou Z."/>
            <person name="He W."/>
            <person name="Dai G."/>
            <person name="Sun C."/>
            <person name="Schmutz J."/>
            <person name="Leebens-Mack J.H."/>
            <person name="Li F.W."/>
            <person name="Wang L."/>
        </authorList>
    </citation>
    <scope>NUCLEOTIDE SEQUENCE [LARGE SCALE GENOMIC DNA]</scope>
    <source>
        <strain evidence="2">cv. PW_Plant_1</strain>
    </source>
</reference>
<organism evidence="1 2">
    <name type="scientific">Diphasiastrum complanatum</name>
    <name type="common">Issler's clubmoss</name>
    <name type="synonym">Lycopodium complanatum</name>
    <dbReference type="NCBI Taxonomy" id="34168"/>
    <lineage>
        <taxon>Eukaryota</taxon>
        <taxon>Viridiplantae</taxon>
        <taxon>Streptophyta</taxon>
        <taxon>Embryophyta</taxon>
        <taxon>Tracheophyta</taxon>
        <taxon>Lycopodiopsida</taxon>
        <taxon>Lycopodiales</taxon>
        <taxon>Lycopodiaceae</taxon>
        <taxon>Lycopodioideae</taxon>
        <taxon>Diphasiastrum</taxon>
    </lineage>
</organism>
<dbReference type="Proteomes" id="UP001162992">
    <property type="component" value="Chromosome 13"/>
</dbReference>
<sequence length="721" mass="82098">MLSQSPPPRPQRQSDYHLIPLDCPLVLDNGSFCFRSGWAGEANPRLVFRNILNRPRHRASGDVVNLVGECDPSVTKLFDFTRSSLRTSFDANVVYQFETMECILDYTFERMGVNEQVGHPVLMTECPCNPLHSRSKMAELLFETYDVPSLAFGVDGVFSYGHNRQLGVCESDGLVICSGHMTTHVIPIVGGEPIMEACSRSGVGGFHVTDYLKRLLTLQYPYHMNNFAWEKIEALKQEHCYIAENYSSELLIFQDGQPDAVEKTKFWQLPWVPPPEKEQPSEEQLARKAAIKEKQGQRLREMAAAKRSSKIADLEAELHSLEDLLQEIDTLDDVEAEPFLSETGYSSKQDVHGAHTKVAISLRKAKGENVEVEKDKIDPPPEEKYPLLEVPNEQLTEEQLKEKKKQRFLKMTSEGRARAKQKRHEEELQREKDQALEEERRLENPEQYLEELRSRQTDLASKIEQRKRQKTDKSNGVSSGAPAVSGLGGRGDRLTAIQKERMKLLTKAAFDRGKEEDTFGIKDEDWQLYKQMDKDHNEDEEFDEDEAELGRLNTRLQEIDPLFTPMSVMPEVIPETQQRPLTESDFRIPLEVERFRCPEVIFEPSMIGLDQAGIGEMVSISLRRLPQEYLQQVSNGTLLLTGGNCLLSGYDARLYSEVQKTRPFGAVIKIVKASDPLLDAWHGASTYAASNAFHKYSFTKADYEERGPGWLQKYKLKYAPG</sequence>